<protein>
    <submittedName>
        <fullName evidence="2">Flp family type IVb pilin</fullName>
    </submittedName>
</protein>
<keyword evidence="1" id="KW-0812">Transmembrane</keyword>
<gene>
    <name evidence="2" type="ORF">DJ017_17220</name>
</gene>
<comment type="caution">
    <text evidence="2">The sequence shown here is derived from an EMBL/GenBank/DDBJ whole genome shotgun (WGS) entry which is preliminary data.</text>
</comment>
<dbReference type="Pfam" id="PF04964">
    <property type="entry name" value="Flp_Fap"/>
    <property type="match status" value="1"/>
</dbReference>
<dbReference type="EMBL" id="QFYQ01000001">
    <property type="protein sequence ID" value="RAK56409.1"/>
    <property type="molecule type" value="Genomic_DNA"/>
</dbReference>
<keyword evidence="1" id="KW-0472">Membrane</keyword>
<name>A0A328APA5_9CAUL</name>
<reference evidence="3" key="1">
    <citation type="submission" date="2018-05" db="EMBL/GenBank/DDBJ databases">
        <authorList>
            <person name="Li X."/>
        </authorList>
    </citation>
    <scope>NUCLEOTIDE SEQUENCE [LARGE SCALE GENOMIC DNA]</scope>
    <source>
        <strain evidence="3">LX32</strain>
    </source>
</reference>
<sequence>MTFVRDESGAAAAEYALILAIIGVGIVTALGGLQTAISGAIDTASTAISG</sequence>
<organism evidence="2 3">
    <name type="scientific">Phenylobacterium soli</name>
    <dbReference type="NCBI Taxonomy" id="2170551"/>
    <lineage>
        <taxon>Bacteria</taxon>
        <taxon>Pseudomonadati</taxon>
        <taxon>Pseudomonadota</taxon>
        <taxon>Alphaproteobacteria</taxon>
        <taxon>Caulobacterales</taxon>
        <taxon>Caulobacteraceae</taxon>
        <taxon>Phenylobacterium</taxon>
    </lineage>
</organism>
<proteinExistence type="predicted"/>
<dbReference type="AlphaFoldDB" id="A0A328APA5"/>
<keyword evidence="3" id="KW-1185">Reference proteome</keyword>
<accession>A0A328APA5</accession>
<keyword evidence="1" id="KW-1133">Transmembrane helix</keyword>
<dbReference type="InterPro" id="IPR007047">
    <property type="entry name" value="Flp_Fap"/>
</dbReference>
<feature type="transmembrane region" description="Helical" evidence="1">
    <location>
        <begin position="12"/>
        <end position="33"/>
    </location>
</feature>
<evidence type="ECO:0000256" key="1">
    <source>
        <dbReference type="SAM" id="Phobius"/>
    </source>
</evidence>
<dbReference type="Proteomes" id="UP000249254">
    <property type="component" value="Unassembled WGS sequence"/>
</dbReference>
<evidence type="ECO:0000313" key="2">
    <source>
        <dbReference type="EMBL" id="RAK56409.1"/>
    </source>
</evidence>
<evidence type="ECO:0000313" key="3">
    <source>
        <dbReference type="Proteomes" id="UP000249254"/>
    </source>
</evidence>